<accession>A0ABY7A8F6</accession>
<keyword evidence="4" id="KW-1185">Reference proteome</keyword>
<feature type="domain" description="Fe/B12 periplasmic-binding" evidence="2">
    <location>
        <begin position="36"/>
        <end position="304"/>
    </location>
</feature>
<dbReference type="Gene3D" id="3.40.50.1980">
    <property type="entry name" value="Nitrogenase molybdenum iron protein domain"/>
    <property type="match status" value="2"/>
</dbReference>
<evidence type="ECO:0000259" key="2">
    <source>
        <dbReference type="PROSITE" id="PS50983"/>
    </source>
</evidence>
<evidence type="ECO:0000313" key="4">
    <source>
        <dbReference type="Proteomes" id="UP001163624"/>
    </source>
</evidence>
<evidence type="ECO:0000256" key="1">
    <source>
        <dbReference type="SAM" id="SignalP"/>
    </source>
</evidence>
<name>A0ABY7A8F6_9PSED</name>
<dbReference type="InterPro" id="IPR050902">
    <property type="entry name" value="ABC_Transporter_SBP"/>
</dbReference>
<dbReference type="Proteomes" id="UP001163624">
    <property type="component" value="Chromosome"/>
</dbReference>
<evidence type="ECO:0000313" key="3">
    <source>
        <dbReference type="EMBL" id="WAI52435.1"/>
    </source>
</evidence>
<dbReference type="PROSITE" id="PS50983">
    <property type="entry name" value="FE_B12_PBP"/>
    <property type="match status" value="1"/>
</dbReference>
<dbReference type="Pfam" id="PF01497">
    <property type="entry name" value="Peripla_BP_2"/>
    <property type="match status" value="1"/>
</dbReference>
<dbReference type="EMBL" id="CP113432">
    <property type="protein sequence ID" value="WAI52435.1"/>
    <property type="molecule type" value="Genomic_DNA"/>
</dbReference>
<dbReference type="PANTHER" id="PTHR30535:SF7">
    <property type="entry name" value="IRON(III) DICITRATE-BINDING PROTEIN"/>
    <property type="match status" value="1"/>
</dbReference>
<organism evidence="3 4">
    <name type="scientific">Pseudomonas triclosanedens</name>
    <dbReference type="NCBI Taxonomy" id="2961893"/>
    <lineage>
        <taxon>Bacteria</taxon>
        <taxon>Pseudomonadati</taxon>
        <taxon>Pseudomonadota</taxon>
        <taxon>Gammaproteobacteria</taxon>
        <taxon>Pseudomonadales</taxon>
        <taxon>Pseudomonadaceae</taxon>
        <taxon>Pseudomonas</taxon>
    </lineage>
</organism>
<sequence length="304" mass="32622">MVRLLALALLLGGGNAIAGDYRNCGQNWRMAAPPQRILALNQHAADLLLALGAGPRLIGVAYLDDDGIAVRDGRYRGVPLVARKYPSAEAVYALRPDLVVAGFVSAFDFGSLSRGALAGRGIASYLLDGGCPVHRDDLFAGVESDLATLGELLGEQATAQALIEAQRRELESAAQIAVGARPLRVFYLDSFDNDLQSQGGRGMVSQLLRAAGARNLFEDVDLRGFTANVEQLLARDPDVILLADALWSPAAQKIRALRTDPALSRLRAVREDRFVALPFTHLFPGVHSGRAVRELAQALHDTKP</sequence>
<dbReference type="SUPFAM" id="SSF53807">
    <property type="entry name" value="Helical backbone' metal receptor"/>
    <property type="match status" value="1"/>
</dbReference>
<dbReference type="PANTHER" id="PTHR30535">
    <property type="entry name" value="VITAMIN B12-BINDING PROTEIN"/>
    <property type="match status" value="1"/>
</dbReference>
<gene>
    <name evidence="3" type="ORF">OU419_07330</name>
</gene>
<reference evidence="3" key="1">
    <citation type="submission" date="2022-11" db="EMBL/GenBank/DDBJ databases">
        <title>Pseudomonas triclosanedens sp. nov., a triclosan degrader isolated from activated sludge.</title>
        <authorList>
            <person name="Yin Y."/>
            <person name="Lu Z."/>
        </authorList>
    </citation>
    <scope>NUCLEOTIDE SEQUENCE</scope>
    <source>
        <strain evidence="3">ZM23</strain>
    </source>
</reference>
<dbReference type="InterPro" id="IPR002491">
    <property type="entry name" value="ABC_transptr_periplasmic_BD"/>
</dbReference>
<feature type="chain" id="PRO_5047037430" evidence="1">
    <location>
        <begin position="19"/>
        <end position="304"/>
    </location>
</feature>
<keyword evidence="1" id="KW-0732">Signal</keyword>
<feature type="signal peptide" evidence="1">
    <location>
        <begin position="1"/>
        <end position="18"/>
    </location>
</feature>
<protein>
    <submittedName>
        <fullName evidence="3">ABC transporter substrate-binding protein</fullName>
    </submittedName>
</protein>
<proteinExistence type="predicted"/>